<dbReference type="AlphaFoldDB" id="A0AB36D8R3"/>
<dbReference type="Proteomes" id="UP000548707">
    <property type="component" value="Unassembled WGS sequence"/>
</dbReference>
<sequence>MSLENQSSAFTANLYVNGTPVVLNQQRLKLRLRDPRITRRERLDVEVALASDDSTSILTLADHEDDKPLLLKFVPKAGKYEVLAVIRGAYEGGHLTVNVGTRHLYMNSGSEGARFSIRKHGVGQASFDDFAAGPGYVQLVSELNGRPLYLANDKGKVHFKDVDPNVSKHDAFNNDPVNFVIKIVDKPGEERK</sequence>
<dbReference type="EMBL" id="JAAQXV010000017">
    <property type="protein sequence ID" value="NMZ83685.1"/>
    <property type="molecule type" value="Genomic_DNA"/>
</dbReference>
<reference evidence="1 2" key="1">
    <citation type="journal article" date="2020" name="Front. Microbiol.">
        <title>Genetic Organization of the aprX-lipA2 Operon Affects the Proteolytic Potential of Pseudomonas Species in Milk.</title>
        <authorList>
            <person name="Maier C."/>
            <person name="Huptas C."/>
            <person name="von Neubeck M."/>
            <person name="Scherer S."/>
            <person name="Wenning M."/>
            <person name="Lucking G."/>
        </authorList>
    </citation>
    <scope>NUCLEOTIDE SEQUENCE [LARGE SCALE GENOMIC DNA]</scope>
    <source>
        <strain evidence="1 2">WS 5114</strain>
    </source>
</reference>
<protein>
    <recommendedName>
        <fullName evidence="3">Alginate biosynthesis protein AlgF</fullName>
    </recommendedName>
</protein>
<proteinExistence type="predicted"/>
<dbReference type="RefSeq" id="WP_169858292.1">
    <property type="nucleotide sequence ID" value="NZ_JAAQXV010000017.1"/>
</dbReference>
<name>A0AB36D8R3_9PSED</name>
<accession>A0AB36D8R3</accession>
<comment type="caution">
    <text evidence="1">The sequence shown here is derived from an EMBL/GenBank/DDBJ whole genome shotgun (WGS) entry which is preliminary data.</text>
</comment>
<gene>
    <name evidence="1" type="ORF">HBO26_30780</name>
</gene>
<evidence type="ECO:0008006" key="3">
    <source>
        <dbReference type="Google" id="ProtNLM"/>
    </source>
</evidence>
<evidence type="ECO:0000313" key="2">
    <source>
        <dbReference type="Proteomes" id="UP000548707"/>
    </source>
</evidence>
<evidence type="ECO:0000313" key="1">
    <source>
        <dbReference type="EMBL" id="NMZ83685.1"/>
    </source>
</evidence>
<organism evidence="1 2">
    <name type="scientific">Pseudomonas mandelii</name>
    <dbReference type="NCBI Taxonomy" id="75612"/>
    <lineage>
        <taxon>Bacteria</taxon>
        <taxon>Pseudomonadati</taxon>
        <taxon>Pseudomonadota</taxon>
        <taxon>Gammaproteobacteria</taxon>
        <taxon>Pseudomonadales</taxon>
        <taxon>Pseudomonadaceae</taxon>
        <taxon>Pseudomonas</taxon>
    </lineage>
</organism>